<reference evidence="4 5" key="1">
    <citation type="submission" date="2019-02" db="EMBL/GenBank/DDBJ databases">
        <title>Deep-cultivation of Planctomycetes and their phenomic and genomic characterization uncovers novel biology.</title>
        <authorList>
            <person name="Wiegand S."/>
            <person name="Jogler M."/>
            <person name="Boedeker C."/>
            <person name="Pinto D."/>
            <person name="Vollmers J."/>
            <person name="Rivas-Marin E."/>
            <person name="Kohn T."/>
            <person name="Peeters S.H."/>
            <person name="Heuer A."/>
            <person name="Rast P."/>
            <person name="Oberbeckmann S."/>
            <person name="Bunk B."/>
            <person name="Jeske O."/>
            <person name="Meyerdierks A."/>
            <person name="Storesund J.E."/>
            <person name="Kallscheuer N."/>
            <person name="Luecker S."/>
            <person name="Lage O.M."/>
            <person name="Pohl T."/>
            <person name="Merkel B.J."/>
            <person name="Hornburger P."/>
            <person name="Mueller R.-W."/>
            <person name="Bruemmer F."/>
            <person name="Labrenz M."/>
            <person name="Spormann A.M."/>
            <person name="Op den Camp H."/>
            <person name="Overmann J."/>
            <person name="Amann R."/>
            <person name="Jetten M.S.M."/>
            <person name="Mascher T."/>
            <person name="Medema M.H."/>
            <person name="Devos D.P."/>
            <person name="Kaster A.-K."/>
            <person name="Ovreas L."/>
            <person name="Rohde M."/>
            <person name="Galperin M.Y."/>
            <person name="Jogler C."/>
        </authorList>
    </citation>
    <scope>NUCLEOTIDE SEQUENCE [LARGE SCALE GENOMIC DNA]</scope>
    <source>
        <strain evidence="4 5">Pan161</strain>
    </source>
</reference>
<comment type="similarity">
    <text evidence="1">Belongs to the beta-class carbonic anhydrase family.</text>
</comment>
<dbReference type="GO" id="GO:0008270">
    <property type="term" value="F:zinc ion binding"/>
    <property type="evidence" value="ECO:0007669"/>
    <property type="project" value="InterPro"/>
</dbReference>
<feature type="binding site" evidence="2">
    <location>
        <position position="112"/>
    </location>
    <ligand>
        <name>Zn(2+)</name>
        <dbReference type="ChEBI" id="CHEBI:29105"/>
    </ligand>
</feature>
<proteinExistence type="inferred from homology"/>
<keyword evidence="2" id="KW-0479">Metal-binding</keyword>
<keyword evidence="4" id="KW-0456">Lyase</keyword>
<feature type="binding site" evidence="2">
    <location>
        <position position="163"/>
    </location>
    <ligand>
        <name>Zn(2+)</name>
        <dbReference type="ChEBI" id="CHEBI:29105"/>
    </ligand>
</feature>
<dbReference type="PANTHER" id="PTHR11002:SF79">
    <property type="entry name" value="CARBONIC ANHYDRASE 2"/>
    <property type="match status" value="1"/>
</dbReference>
<dbReference type="InterPro" id="IPR001765">
    <property type="entry name" value="Carbonic_anhydrase"/>
</dbReference>
<dbReference type="EMBL" id="CP036343">
    <property type="protein sequence ID" value="QDT92207.1"/>
    <property type="molecule type" value="Genomic_DNA"/>
</dbReference>
<keyword evidence="5" id="KW-1185">Reference proteome</keyword>
<dbReference type="CDD" id="cd03378">
    <property type="entry name" value="beta_CA_cladeC"/>
    <property type="match status" value="1"/>
</dbReference>
<dbReference type="Pfam" id="PF00484">
    <property type="entry name" value="Pro_CA"/>
    <property type="match status" value="1"/>
</dbReference>
<dbReference type="EC" id="4.2.1.1" evidence="4"/>
<dbReference type="PROSITE" id="PS51257">
    <property type="entry name" value="PROKAR_LIPOPROTEIN"/>
    <property type="match status" value="1"/>
</dbReference>
<name>A0A517VGX8_9PLAN</name>
<comment type="cofactor">
    <cofactor evidence="2">
        <name>Zn(2+)</name>
        <dbReference type="ChEBI" id="CHEBI:29105"/>
    </cofactor>
    <text evidence="2">Binds 1 zinc ion per subunit.</text>
</comment>
<keyword evidence="3" id="KW-0732">Signal</keyword>
<evidence type="ECO:0000256" key="2">
    <source>
        <dbReference type="PIRSR" id="PIRSR601765-1"/>
    </source>
</evidence>
<dbReference type="RefSeq" id="WP_145229692.1">
    <property type="nucleotide sequence ID" value="NZ_CP036343.1"/>
</dbReference>
<feature type="signal peptide" evidence="3">
    <location>
        <begin position="1"/>
        <end position="25"/>
    </location>
</feature>
<dbReference type="AlphaFoldDB" id="A0A517VGX8"/>
<keyword evidence="2" id="KW-0862">Zinc</keyword>
<dbReference type="OrthoDB" id="9769739at2"/>
<dbReference type="Proteomes" id="UP000316855">
    <property type="component" value="Chromosome"/>
</dbReference>
<dbReference type="GO" id="GO:0004089">
    <property type="term" value="F:carbonate dehydratase activity"/>
    <property type="evidence" value="ECO:0007669"/>
    <property type="project" value="UniProtKB-EC"/>
</dbReference>
<sequence precursor="true">MIKMNSNLLLTCCLFVMIVAGCAQNQPAATVAVDKKGDTEGSETEADVKPLVNRVLTQAEQDALTPDQVITLLKEGNQRFVAGTLTERDHSKQVRESSLGQYPKAIILSCVDSRIPVEDVFDRGIGDIFVARVAGNFENTDILGSMEFACNLSGAKLVFVLGHEHCGAIRGAIDGAKLGNITAMLTNIKPAIDHFKDYDGDKTSQNVKFVEMVTKQNVLGTIDRIRMNSPVLKEMEAKGEIKIIGGIYNMDSGKVSFLEQ</sequence>
<dbReference type="NCBIfam" id="NF011765">
    <property type="entry name" value="PRK15219.1"/>
    <property type="match status" value="1"/>
</dbReference>
<feature type="binding site" evidence="2">
    <location>
        <position position="110"/>
    </location>
    <ligand>
        <name>Zn(2+)</name>
        <dbReference type="ChEBI" id="CHEBI:29105"/>
    </ligand>
</feature>
<organism evidence="4 5">
    <name type="scientific">Gimesia algae</name>
    <dbReference type="NCBI Taxonomy" id="2527971"/>
    <lineage>
        <taxon>Bacteria</taxon>
        <taxon>Pseudomonadati</taxon>
        <taxon>Planctomycetota</taxon>
        <taxon>Planctomycetia</taxon>
        <taxon>Planctomycetales</taxon>
        <taxon>Planctomycetaceae</taxon>
        <taxon>Gimesia</taxon>
    </lineage>
</organism>
<accession>A0A517VGX8</accession>
<evidence type="ECO:0000313" key="5">
    <source>
        <dbReference type="Proteomes" id="UP000316855"/>
    </source>
</evidence>
<dbReference type="Gene3D" id="3.40.1050.10">
    <property type="entry name" value="Carbonic anhydrase"/>
    <property type="match status" value="1"/>
</dbReference>
<dbReference type="SUPFAM" id="SSF53056">
    <property type="entry name" value="beta-carbonic anhydrase, cab"/>
    <property type="match status" value="1"/>
</dbReference>
<gene>
    <name evidence="4" type="primary">mtcA2_1</name>
    <name evidence="4" type="ORF">Pan161_38740</name>
</gene>
<dbReference type="PANTHER" id="PTHR11002">
    <property type="entry name" value="CARBONIC ANHYDRASE"/>
    <property type="match status" value="1"/>
</dbReference>
<dbReference type="SMART" id="SM00947">
    <property type="entry name" value="Pro_CA"/>
    <property type="match status" value="1"/>
</dbReference>
<protein>
    <submittedName>
        <fullName evidence="4">Carbonic anhydrase 2</fullName>
        <ecNumber evidence="4">4.2.1.1</ecNumber>
    </submittedName>
</protein>
<feature type="binding site" evidence="2">
    <location>
        <position position="166"/>
    </location>
    <ligand>
        <name>Zn(2+)</name>
        <dbReference type="ChEBI" id="CHEBI:29105"/>
    </ligand>
</feature>
<evidence type="ECO:0000256" key="1">
    <source>
        <dbReference type="ARBA" id="ARBA00006217"/>
    </source>
</evidence>
<dbReference type="InterPro" id="IPR036874">
    <property type="entry name" value="Carbonic_anhydrase_sf"/>
</dbReference>
<feature type="chain" id="PRO_5021921384" evidence="3">
    <location>
        <begin position="26"/>
        <end position="260"/>
    </location>
</feature>
<evidence type="ECO:0000313" key="4">
    <source>
        <dbReference type="EMBL" id="QDT92207.1"/>
    </source>
</evidence>
<dbReference type="KEGG" id="gax:Pan161_38740"/>
<evidence type="ECO:0000256" key="3">
    <source>
        <dbReference type="SAM" id="SignalP"/>
    </source>
</evidence>